<name>A0A067PDZ4_9AGAM</name>
<protein>
    <submittedName>
        <fullName evidence="1">Uncharacterized protein</fullName>
    </submittedName>
</protein>
<dbReference type="HOGENOM" id="CLU_1735795_0_0_1"/>
<gene>
    <name evidence="1" type="ORF">JAAARDRAFT_39503</name>
</gene>
<reference evidence="2" key="1">
    <citation type="journal article" date="2014" name="Proc. Natl. Acad. Sci. U.S.A.">
        <title>Extensive sampling of basidiomycete genomes demonstrates inadequacy of the white-rot/brown-rot paradigm for wood decay fungi.</title>
        <authorList>
            <person name="Riley R."/>
            <person name="Salamov A.A."/>
            <person name="Brown D.W."/>
            <person name="Nagy L.G."/>
            <person name="Floudas D."/>
            <person name="Held B.W."/>
            <person name="Levasseur A."/>
            <person name="Lombard V."/>
            <person name="Morin E."/>
            <person name="Otillar R."/>
            <person name="Lindquist E.A."/>
            <person name="Sun H."/>
            <person name="LaButti K.M."/>
            <person name="Schmutz J."/>
            <person name="Jabbour D."/>
            <person name="Luo H."/>
            <person name="Baker S.E."/>
            <person name="Pisabarro A.G."/>
            <person name="Walton J.D."/>
            <person name="Blanchette R.A."/>
            <person name="Henrissat B."/>
            <person name="Martin F."/>
            <person name="Cullen D."/>
            <person name="Hibbett D.S."/>
            <person name="Grigoriev I.V."/>
        </authorList>
    </citation>
    <scope>NUCLEOTIDE SEQUENCE [LARGE SCALE GENOMIC DNA]</scope>
    <source>
        <strain evidence="2">MUCL 33604</strain>
    </source>
</reference>
<feature type="non-terminal residue" evidence="1">
    <location>
        <position position="151"/>
    </location>
</feature>
<dbReference type="AlphaFoldDB" id="A0A067PDZ4"/>
<proteinExistence type="predicted"/>
<sequence>MEGGRGIRWFATVTPMKEFPICERISRIRSSLRNFQLSSDLALRILLSARSGFVGHRASSSRKLWRRIRNTTTRGTNSSEPSLSNMRAYRRVLAPMPFNPSREDGGLLDSNSLEWSSGTLAITTTSPSACRTNSCSASSREKIVPVTRGVV</sequence>
<organism evidence="1 2">
    <name type="scientific">Jaapia argillacea MUCL 33604</name>
    <dbReference type="NCBI Taxonomy" id="933084"/>
    <lineage>
        <taxon>Eukaryota</taxon>
        <taxon>Fungi</taxon>
        <taxon>Dikarya</taxon>
        <taxon>Basidiomycota</taxon>
        <taxon>Agaricomycotina</taxon>
        <taxon>Agaricomycetes</taxon>
        <taxon>Agaricomycetidae</taxon>
        <taxon>Jaapiales</taxon>
        <taxon>Jaapiaceae</taxon>
        <taxon>Jaapia</taxon>
    </lineage>
</organism>
<evidence type="ECO:0000313" key="2">
    <source>
        <dbReference type="Proteomes" id="UP000027265"/>
    </source>
</evidence>
<dbReference type="Proteomes" id="UP000027265">
    <property type="component" value="Unassembled WGS sequence"/>
</dbReference>
<dbReference type="InParanoid" id="A0A067PDZ4"/>
<keyword evidence="2" id="KW-1185">Reference proteome</keyword>
<evidence type="ECO:0000313" key="1">
    <source>
        <dbReference type="EMBL" id="KDQ53138.1"/>
    </source>
</evidence>
<dbReference type="EMBL" id="KL197735">
    <property type="protein sequence ID" value="KDQ53138.1"/>
    <property type="molecule type" value="Genomic_DNA"/>
</dbReference>
<accession>A0A067PDZ4</accession>